<feature type="compositionally biased region" description="Low complexity" evidence="1">
    <location>
        <begin position="123"/>
        <end position="134"/>
    </location>
</feature>
<evidence type="ECO:0000313" key="3">
    <source>
        <dbReference type="Proteomes" id="UP000191408"/>
    </source>
</evidence>
<gene>
    <name evidence="2" type="ORF">PENPOL_c012G09759</name>
</gene>
<sequence length="213" mass="23632">MVPGPAYKKPTAAQLAKIDGFFIPADTDHWMELVARKVGLGNKTIQTSQPTGWHPHRRPPMLNMPCSGYIPPGTGDSVDDILTTSDRWPGSFSTARRLQEKTMTVGGRHDRERIRDTTEEAGARGATGRATPRRIPQLPDAEDEATQNAAVIILLQTISQFVHSKLEWILNRVHFVCAFKDFKFNTFTDGALRSKNTMNIFATASTCLPSKPE</sequence>
<comment type="caution">
    <text evidence="2">The sequence shown here is derived from an EMBL/GenBank/DDBJ whole genome shotgun (WGS) entry which is preliminary data.</text>
</comment>
<dbReference type="STRING" id="60169.A0A1V6NCZ2"/>
<dbReference type="AlphaFoldDB" id="A0A1V6NCZ2"/>
<organism evidence="2 3">
    <name type="scientific">Penicillium polonicum</name>
    <dbReference type="NCBI Taxonomy" id="60169"/>
    <lineage>
        <taxon>Eukaryota</taxon>
        <taxon>Fungi</taxon>
        <taxon>Dikarya</taxon>
        <taxon>Ascomycota</taxon>
        <taxon>Pezizomycotina</taxon>
        <taxon>Eurotiomycetes</taxon>
        <taxon>Eurotiomycetidae</taxon>
        <taxon>Eurotiales</taxon>
        <taxon>Aspergillaceae</taxon>
        <taxon>Penicillium</taxon>
    </lineage>
</organism>
<accession>A0A1V6NCZ2</accession>
<name>A0A1V6NCZ2_PENPO</name>
<dbReference type="Proteomes" id="UP000191408">
    <property type="component" value="Unassembled WGS sequence"/>
</dbReference>
<dbReference type="OrthoDB" id="4358478at2759"/>
<proteinExistence type="predicted"/>
<protein>
    <submittedName>
        <fullName evidence="2">Uncharacterized protein</fullName>
    </submittedName>
</protein>
<reference evidence="3" key="1">
    <citation type="journal article" date="2017" name="Nat. Microbiol.">
        <title>Global analysis of biosynthetic gene clusters reveals vast potential of secondary metabolite production in Penicillium species.</title>
        <authorList>
            <person name="Nielsen J.C."/>
            <person name="Grijseels S."/>
            <person name="Prigent S."/>
            <person name="Ji B."/>
            <person name="Dainat J."/>
            <person name="Nielsen K.F."/>
            <person name="Frisvad J.C."/>
            <person name="Workman M."/>
            <person name="Nielsen J."/>
        </authorList>
    </citation>
    <scope>NUCLEOTIDE SEQUENCE [LARGE SCALE GENOMIC DNA]</scope>
    <source>
        <strain evidence="3">IBT 4502</strain>
    </source>
</reference>
<dbReference type="EMBL" id="MDYM01000012">
    <property type="protein sequence ID" value="OQD62439.1"/>
    <property type="molecule type" value="Genomic_DNA"/>
</dbReference>
<evidence type="ECO:0000256" key="1">
    <source>
        <dbReference type="SAM" id="MobiDB-lite"/>
    </source>
</evidence>
<feature type="region of interest" description="Disordered" evidence="1">
    <location>
        <begin position="116"/>
        <end position="139"/>
    </location>
</feature>
<keyword evidence="3" id="KW-1185">Reference proteome</keyword>
<evidence type="ECO:0000313" key="2">
    <source>
        <dbReference type="EMBL" id="OQD62439.1"/>
    </source>
</evidence>